<dbReference type="EMBL" id="QAYG01000005">
    <property type="protein sequence ID" value="PTW60068.1"/>
    <property type="molecule type" value="Genomic_DNA"/>
</dbReference>
<protein>
    <submittedName>
        <fullName evidence="2">SapC protein</fullName>
    </submittedName>
</protein>
<accession>A0A2T5V8I1</accession>
<reference evidence="2 3" key="1">
    <citation type="submission" date="2018-04" db="EMBL/GenBank/DDBJ databases">
        <title>Genomic Encyclopedia of Archaeal and Bacterial Type Strains, Phase II (KMG-II): from individual species to whole genera.</title>
        <authorList>
            <person name="Goeker M."/>
        </authorList>
    </citation>
    <scope>NUCLEOTIDE SEQUENCE [LARGE SCALE GENOMIC DNA]</scope>
    <source>
        <strain evidence="2 3">DSM 23382</strain>
    </source>
</reference>
<evidence type="ECO:0000256" key="1">
    <source>
        <dbReference type="SAM" id="MobiDB-lite"/>
    </source>
</evidence>
<evidence type="ECO:0000313" key="2">
    <source>
        <dbReference type="EMBL" id="PTW60068.1"/>
    </source>
</evidence>
<feature type="compositionally biased region" description="Low complexity" evidence="1">
    <location>
        <begin position="1"/>
        <end position="12"/>
    </location>
</feature>
<keyword evidence="3" id="KW-1185">Reference proteome</keyword>
<proteinExistence type="predicted"/>
<dbReference type="AlphaFoldDB" id="A0A2T5V8I1"/>
<gene>
    <name evidence="2" type="ORF">C8N35_10568</name>
</gene>
<sequence length="271" mass="29390">MTDETTMAATMANGAKNGNGSQPAADAGSGTGQGILPLFYSAPEALSPERHGGLGLDPGQDVGFAARTQAVPITLAEFPAACRTYPIVFVGSGTPQPVAIVGLHQNENLFVEADGRWADAAYVPGYVRRYPYILVRENSGENFALCVDRASPRLREGGEMPLFVDGKPSEWTEKALEFCAAFQRQASTTEAFVKRLQEHDLLVPNQAQFTLKNGDTVRIADYMVIDERKLQALPDEVFLALRHEGVLAGIYCQLVSSQSWGDLARRAQVEE</sequence>
<name>A0A2T5V8I1_9HYPH</name>
<organism evidence="2 3">
    <name type="scientific">Breoghania corrubedonensis</name>
    <dbReference type="NCBI Taxonomy" id="665038"/>
    <lineage>
        <taxon>Bacteria</taxon>
        <taxon>Pseudomonadati</taxon>
        <taxon>Pseudomonadota</taxon>
        <taxon>Alphaproteobacteria</taxon>
        <taxon>Hyphomicrobiales</taxon>
        <taxon>Stappiaceae</taxon>
        <taxon>Breoghania</taxon>
    </lineage>
</organism>
<dbReference type="OrthoDB" id="9806524at2"/>
<dbReference type="Pfam" id="PF07277">
    <property type="entry name" value="SapC"/>
    <property type="match status" value="1"/>
</dbReference>
<dbReference type="RefSeq" id="WP_107990369.1">
    <property type="nucleotide sequence ID" value="NZ_QAYG01000005.1"/>
</dbReference>
<evidence type="ECO:0000313" key="3">
    <source>
        <dbReference type="Proteomes" id="UP000244081"/>
    </source>
</evidence>
<comment type="caution">
    <text evidence="2">The sequence shown here is derived from an EMBL/GenBank/DDBJ whole genome shotgun (WGS) entry which is preliminary data.</text>
</comment>
<dbReference type="InterPro" id="IPR010836">
    <property type="entry name" value="SapC"/>
</dbReference>
<dbReference type="Proteomes" id="UP000244081">
    <property type="component" value="Unassembled WGS sequence"/>
</dbReference>
<feature type="region of interest" description="Disordered" evidence="1">
    <location>
        <begin position="1"/>
        <end position="28"/>
    </location>
</feature>